<gene>
    <name evidence="2" type="ORF">KVG85_06160</name>
</gene>
<keyword evidence="1" id="KW-0812">Transmembrane</keyword>
<name>A0ABS6RHJ6_9PSED</name>
<keyword evidence="1" id="KW-0472">Membrane</keyword>
<feature type="transmembrane region" description="Helical" evidence="1">
    <location>
        <begin position="20"/>
        <end position="36"/>
    </location>
</feature>
<accession>A0ABS6RHJ6</accession>
<reference evidence="2" key="1">
    <citation type="submission" date="2021-06" db="EMBL/GenBank/DDBJ databases">
        <title>Updating the genus Pseudomonas: Description of 43 new species and partition of the Pseudomonas putida group.</title>
        <authorList>
            <person name="Girard L."/>
            <person name="Lood C."/>
            <person name="Vandamme P."/>
            <person name="Rokni-Zadeh H."/>
            <person name="Van Noort V."/>
            <person name="Hofte M."/>
            <person name="Lavigne R."/>
            <person name="De Mot R."/>
        </authorList>
    </citation>
    <scope>NUCLEOTIDE SEQUENCE</scope>
    <source>
        <strain evidence="2">SWRI88</strain>
    </source>
</reference>
<dbReference type="Pfam" id="PF11745">
    <property type="entry name" value="DUF3304"/>
    <property type="match status" value="1"/>
</dbReference>
<dbReference type="InterPro" id="IPR021733">
    <property type="entry name" value="DUF3304"/>
</dbReference>
<protein>
    <submittedName>
        <fullName evidence="2">DUF3304 domain-containing protein</fullName>
    </submittedName>
</protein>
<comment type="caution">
    <text evidence="2">The sequence shown here is derived from an EMBL/GenBank/DDBJ whole genome shotgun (WGS) entry which is preliminary data.</text>
</comment>
<proteinExistence type="predicted"/>
<evidence type="ECO:0000313" key="3">
    <source>
        <dbReference type="Proteomes" id="UP001048763"/>
    </source>
</evidence>
<keyword evidence="3" id="KW-1185">Reference proteome</keyword>
<organism evidence="2 3">
    <name type="scientific">Pseudomonas triticicola</name>
    <dbReference type="NCBI Taxonomy" id="2842345"/>
    <lineage>
        <taxon>Bacteria</taxon>
        <taxon>Pseudomonadati</taxon>
        <taxon>Pseudomonadota</taxon>
        <taxon>Gammaproteobacteria</taxon>
        <taxon>Pseudomonadales</taxon>
        <taxon>Pseudomonadaceae</taxon>
        <taxon>Pseudomonas</taxon>
    </lineage>
</organism>
<keyword evidence="1" id="KW-1133">Transmembrane helix</keyword>
<dbReference type="Proteomes" id="UP001048763">
    <property type="component" value="Unassembled WGS sequence"/>
</dbReference>
<dbReference type="EMBL" id="JAHSTX010000001">
    <property type="protein sequence ID" value="MBV4545691.1"/>
    <property type="molecule type" value="Genomic_DNA"/>
</dbReference>
<evidence type="ECO:0000313" key="2">
    <source>
        <dbReference type="EMBL" id="MBV4545691.1"/>
    </source>
</evidence>
<dbReference type="RefSeq" id="WP_217863278.1">
    <property type="nucleotide sequence ID" value="NZ_JAHSTX010000001.1"/>
</dbReference>
<sequence>MSLTMNSSNERRWKRRSSAIVILILAVFFVGFYIYTKTRISGAALTSHNYMNRPIGSFWVNDNWGGNGGVTCCWKMSGDTAKVVWILSMSKAQEDQGMKIERHEELMPMPKRKAGDDTLHVYFLPGNKIELTWSATTLDKNSFRENKTKETNGQGSHP</sequence>
<evidence type="ECO:0000256" key="1">
    <source>
        <dbReference type="SAM" id="Phobius"/>
    </source>
</evidence>